<reference evidence="2 3" key="1">
    <citation type="submission" date="2015-06" db="EMBL/GenBank/DDBJ databases">
        <title>The Genome Sequence of Enterococcus durans 4EA1.</title>
        <authorList>
            <consortium name="The Broad Institute Genomics Platform"/>
            <consortium name="The Broad Institute Genome Sequencing Center for Infectious Disease"/>
            <person name="Earl A.M."/>
            <person name="Van Tyne D."/>
            <person name="Lebreton F."/>
            <person name="Saavedra J.T."/>
            <person name="Gilmore M.S."/>
            <person name="Manson Mcguire A."/>
            <person name="Clock S."/>
            <person name="Crupain M."/>
            <person name="Rangan U."/>
            <person name="Young S."/>
            <person name="Abouelleil A."/>
            <person name="Cao P."/>
            <person name="Chapman S.B."/>
            <person name="Griggs A."/>
            <person name="Priest M."/>
            <person name="Shea T."/>
            <person name="Wortman J."/>
            <person name="Nusbaum C."/>
            <person name="Birren B."/>
        </authorList>
    </citation>
    <scope>NUCLEOTIDE SEQUENCE [LARGE SCALE GENOMIC DNA]</scope>
    <source>
        <strain evidence="2 3">4EA1</strain>
    </source>
</reference>
<dbReference type="RefSeq" id="WP_113845770.1">
    <property type="nucleotide sequence ID" value="NZ_LEPB01000004.1"/>
</dbReference>
<comment type="caution">
    <text evidence="2">The sequence shown here is derived from an EMBL/GenBank/DDBJ whole genome shotgun (WGS) entry which is preliminary data.</text>
</comment>
<feature type="region of interest" description="Disordered" evidence="1">
    <location>
        <begin position="59"/>
        <end position="87"/>
    </location>
</feature>
<proteinExistence type="predicted"/>
<accession>A0A367CE57</accession>
<dbReference type="AlphaFoldDB" id="A0A367CE57"/>
<dbReference type="STRING" id="53345.LIU_09625"/>
<dbReference type="Proteomes" id="UP000252797">
    <property type="component" value="Unassembled WGS sequence"/>
</dbReference>
<name>A0A367CE57_9ENTE</name>
<organism evidence="2 3">
    <name type="scientific">Enterococcus durans</name>
    <dbReference type="NCBI Taxonomy" id="53345"/>
    <lineage>
        <taxon>Bacteria</taxon>
        <taxon>Bacillati</taxon>
        <taxon>Bacillota</taxon>
        <taxon>Bacilli</taxon>
        <taxon>Lactobacillales</taxon>
        <taxon>Enterococcaceae</taxon>
        <taxon>Enterococcus</taxon>
    </lineage>
</organism>
<evidence type="ECO:0000256" key="1">
    <source>
        <dbReference type="SAM" id="MobiDB-lite"/>
    </source>
</evidence>
<evidence type="ECO:0000313" key="2">
    <source>
        <dbReference type="EMBL" id="RCA10919.1"/>
    </source>
</evidence>
<gene>
    <name evidence="2" type="ORF">EA71_01673</name>
</gene>
<dbReference type="EMBL" id="LEPB01000004">
    <property type="protein sequence ID" value="RCA10919.1"/>
    <property type="molecule type" value="Genomic_DNA"/>
</dbReference>
<protein>
    <submittedName>
        <fullName evidence="2">Uncharacterized protein</fullName>
    </submittedName>
</protein>
<evidence type="ECO:0000313" key="3">
    <source>
        <dbReference type="Proteomes" id="UP000252797"/>
    </source>
</evidence>
<sequence>MEKNEQNKETSIGKPAKILERRNAIFFDKEELVVLQKLQKSPSQTVAKSDQQSFHAITSNASQKTKDKAQVSGNTQKNLHSKENLQR</sequence>